<evidence type="ECO:0000313" key="8">
    <source>
        <dbReference type="EMBL" id="TGZ77299.1"/>
    </source>
</evidence>
<dbReference type="Gene3D" id="3.40.30.20">
    <property type="match status" value="1"/>
</dbReference>
<evidence type="ECO:0000256" key="3">
    <source>
        <dbReference type="ARBA" id="ARBA00022827"/>
    </source>
</evidence>
<keyword evidence="3" id="KW-0274">FAD</keyword>
<dbReference type="InterPro" id="IPR036188">
    <property type="entry name" value="FAD/NAD-bd_sf"/>
</dbReference>
<dbReference type="InterPro" id="IPR050641">
    <property type="entry name" value="RIFMO-like"/>
</dbReference>
<dbReference type="InterPro" id="IPR038220">
    <property type="entry name" value="PHOX_C_sf"/>
</dbReference>
<dbReference type="Gene3D" id="3.30.9.10">
    <property type="entry name" value="D-Amino Acid Oxidase, subunit A, domain 2"/>
    <property type="match status" value="1"/>
</dbReference>
<dbReference type="STRING" id="341454.A0A4S2MPS2"/>
<feature type="domain" description="Phenol hydroxylase-like C-terminal dimerisation" evidence="7">
    <location>
        <begin position="465"/>
        <end position="674"/>
    </location>
</feature>
<dbReference type="PRINTS" id="PR00420">
    <property type="entry name" value="RNGMNOXGNASE"/>
</dbReference>
<proteinExistence type="inferred from homology"/>
<dbReference type="Pfam" id="PF07976">
    <property type="entry name" value="Phe_hydrox_dim"/>
    <property type="match status" value="1"/>
</dbReference>
<keyword evidence="2" id="KW-0285">Flavoprotein</keyword>
<accession>A0A4S2MPS2</accession>
<dbReference type="SUPFAM" id="SSF52833">
    <property type="entry name" value="Thioredoxin-like"/>
    <property type="match status" value="1"/>
</dbReference>
<organism evidence="8 9">
    <name type="scientific">Ascodesmis nigricans</name>
    <dbReference type="NCBI Taxonomy" id="341454"/>
    <lineage>
        <taxon>Eukaryota</taxon>
        <taxon>Fungi</taxon>
        <taxon>Dikarya</taxon>
        <taxon>Ascomycota</taxon>
        <taxon>Pezizomycotina</taxon>
        <taxon>Pezizomycetes</taxon>
        <taxon>Pezizales</taxon>
        <taxon>Ascodesmidaceae</taxon>
        <taxon>Ascodesmis</taxon>
    </lineage>
</organism>
<dbReference type="SUPFAM" id="SSF51905">
    <property type="entry name" value="FAD/NAD(P)-binding domain"/>
    <property type="match status" value="1"/>
</dbReference>
<dbReference type="EMBL" id="ML220155">
    <property type="protein sequence ID" value="TGZ77299.1"/>
    <property type="molecule type" value="Genomic_DNA"/>
</dbReference>
<evidence type="ECO:0000256" key="5">
    <source>
        <dbReference type="SAM" id="MobiDB-lite"/>
    </source>
</evidence>
<evidence type="ECO:0000256" key="2">
    <source>
        <dbReference type="ARBA" id="ARBA00022630"/>
    </source>
</evidence>
<evidence type="ECO:0000256" key="4">
    <source>
        <dbReference type="ARBA" id="ARBA00023002"/>
    </source>
</evidence>
<evidence type="ECO:0000259" key="6">
    <source>
        <dbReference type="Pfam" id="PF01494"/>
    </source>
</evidence>
<dbReference type="GO" id="GO:0071949">
    <property type="term" value="F:FAD binding"/>
    <property type="evidence" value="ECO:0007669"/>
    <property type="project" value="InterPro"/>
</dbReference>
<dbReference type="OrthoDB" id="1716816at2759"/>
<dbReference type="InterPro" id="IPR002938">
    <property type="entry name" value="FAD-bd"/>
</dbReference>
<evidence type="ECO:0008006" key="10">
    <source>
        <dbReference type="Google" id="ProtNLM"/>
    </source>
</evidence>
<dbReference type="InParanoid" id="A0A4S2MPS2"/>
<dbReference type="PANTHER" id="PTHR43004:SF15">
    <property type="entry name" value="MONOOXYGENASE, PUTATIVE (AFU_ORTHOLOGUE AFUA_6G03030)-RELATED"/>
    <property type="match status" value="1"/>
</dbReference>
<feature type="domain" description="FAD-binding" evidence="6">
    <location>
        <begin position="45"/>
        <end position="428"/>
    </location>
</feature>
<dbReference type="Gene3D" id="3.50.50.60">
    <property type="entry name" value="FAD/NAD(P)-binding domain"/>
    <property type="match status" value="1"/>
</dbReference>
<dbReference type="SUPFAM" id="SSF54373">
    <property type="entry name" value="FAD-linked reductases, C-terminal domain"/>
    <property type="match status" value="1"/>
</dbReference>
<dbReference type="Pfam" id="PF01494">
    <property type="entry name" value="FAD_binding_3"/>
    <property type="match status" value="1"/>
</dbReference>
<reference evidence="8 9" key="1">
    <citation type="submission" date="2019-04" db="EMBL/GenBank/DDBJ databases">
        <title>Comparative genomics and transcriptomics to analyze fruiting body development in filamentous ascomycetes.</title>
        <authorList>
            <consortium name="DOE Joint Genome Institute"/>
            <person name="Lutkenhaus R."/>
            <person name="Traeger S."/>
            <person name="Breuer J."/>
            <person name="Kuo A."/>
            <person name="Lipzen A."/>
            <person name="Pangilinan J."/>
            <person name="Dilworth D."/>
            <person name="Sandor L."/>
            <person name="Poggeler S."/>
            <person name="Barry K."/>
            <person name="Grigoriev I.V."/>
            <person name="Nowrousian M."/>
        </authorList>
    </citation>
    <scope>NUCLEOTIDE SEQUENCE [LARGE SCALE GENOMIC DNA]</scope>
    <source>
        <strain evidence="8 9">CBS 389.68</strain>
    </source>
</reference>
<dbReference type="GO" id="GO:0016709">
    <property type="term" value="F:oxidoreductase activity, acting on paired donors, with incorporation or reduction of molecular oxygen, NAD(P)H as one donor, and incorporation of one atom of oxygen"/>
    <property type="evidence" value="ECO:0007669"/>
    <property type="project" value="UniProtKB-ARBA"/>
</dbReference>
<evidence type="ECO:0000256" key="1">
    <source>
        <dbReference type="ARBA" id="ARBA00007801"/>
    </source>
</evidence>
<feature type="region of interest" description="Disordered" evidence="5">
    <location>
        <begin position="22"/>
        <end position="42"/>
    </location>
</feature>
<comment type="similarity">
    <text evidence="1">Belongs to the PheA/TfdB FAD monooxygenase family.</text>
</comment>
<dbReference type="Proteomes" id="UP000298138">
    <property type="component" value="Unassembled WGS sequence"/>
</dbReference>
<evidence type="ECO:0000259" key="7">
    <source>
        <dbReference type="Pfam" id="PF07976"/>
    </source>
</evidence>
<dbReference type="AlphaFoldDB" id="A0A4S2MPS2"/>
<keyword evidence="9" id="KW-1185">Reference proteome</keyword>
<gene>
    <name evidence="8" type="ORF">EX30DRAFT_356397</name>
</gene>
<dbReference type="InterPro" id="IPR012941">
    <property type="entry name" value="Phe_hydrox_C_dim_dom"/>
</dbReference>
<sequence>MPVFQEEASPEMLNREYGILEPRLPRLTPPPPHNPSGPLSDGAKHEVVVIGTGPAGMMLSLMLTRYGVSVLAVDKQTTRVISGHADGIQPRTLEILRQLGLADEIFRQGNPNYKIAFWNPKKGGGIERTAVTNDVTVPGRYPFKILLAAGRVVGILERQMVAYGGKAKRGVEMVRFRVMEEGEFPVEVVLREVQSGRVFTVYAKHLVGADGAHSKVRAGIGGEMIGESTDYLWGVVDAVVKTDFPDIRKRCAIHSDSGSIMCIPRERIENGKYLTRLYTQMESNVASPSSAFTNSNDPEEMKKSYERALAQRREVTLPRIFDQVAKTLKPFKLEVEKVDWWGAYQIGQRVSSKFVLKDKSGYERVLIMGDACHTHSPKAGQGMNVSMMDGYNLSWKLAHEILGLCPRGSLLPTYELERADVARQLIAFDTRFAGGFSRKIGVEVTHEEFFGTFREGGGFTSGCGIEYPPSALTLPTTNPLTLPTSADTALRPGRRLFSLPATQFAGEIKTHLHDILPANGVYQLLLLLPRTFKSPQTRNSWYRREEWVGAVLPDRYGGVGDHDTADVADTTTITRGGAIVSLIYPYLLYPLPRTLHSASTGAKVEWTDFPPIWRDRWWGNVLGVGGAGGYTPWGVDPEKGAVVVVRPDGVVGGVWDADEVREGGGVEAWVEGVMGARRGGSGGRGRGRGRGEARL</sequence>
<dbReference type="InterPro" id="IPR036249">
    <property type="entry name" value="Thioredoxin-like_sf"/>
</dbReference>
<protein>
    <recommendedName>
        <fullName evidence="10">FAD/NAD(P)-binding domain-containing protein</fullName>
    </recommendedName>
</protein>
<evidence type="ECO:0000313" key="9">
    <source>
        <dbReference type="Proteomes" id="UP000298138"/>
    </source>
</evidence>
<name>A0A4S2MPS2_9PEZI</name>
<dbReference type="PANTHER" id="PTHR43004">
    <property type="entry name" value="TRK SYSTEM POTASSIUM UPTAKE PROTEIN"/>
    <property type="match status" value="1"/>
</dbReference>
<keyword evidence="4" id="KW-0560">Oxidoreductase</keyword>